<dbReference type="GO" id="GO:0009253">
    <property type="term" value="P:peptidoglycan catabolic process"/>
    <property type="evidence" value="ECO:0007669"/>
    <property type="project" value="InterPro"/>
</dbReference>
<dbReference type="InterPro" id="IPR018337">
    <property type="entry name" value="Cell_wall/Cho-bd_repeat"/>
</dbReference>
<feature type="signal peptide" evidence="6">
    <location>
        <begin position="1"/>
        <end position="31"/>
    </location>
</feature>
<comment type="similarity">
    <text evidence="1">Belongs to the glycosyl hydrolase 25 family.</text>
</comment>
<dbReference type="Gene3D" id="3.20.20.80">
    <property type="entry name" value="Glycosidases"/>
    <property type="match status" value="1"/>
</dbReference>
<accession>A0A3E4YDV2</accession>
<keyword evidence="3" id="KW-0378">Hydrolase</keyword>
<dbReference type="InterPro" id="IPR018077">
    <property type="entry name" value="Glyco_hydro_fam25_subgr"/>
</dbReference>
<dbReference type="Pfam" id="PF01473">
    <property type="entry name" value="Choline_bind_1"/>
    <property type="match status" value="3"/>
</dbReference>
<dbReference type="Pfam" id="PF01183">
    <property type="entry name" value="Glyco_hydro_25"/>
    <property type="match status" value="1"/>
</dbReference>
<dbReference type="AlphaFoldDB" id="A0A3E4YDV2"/>
<dbReference type="GO" id="GO:0016998">
    <property type="term" value="P:cell wall macromolecule catabolic process"/>
    <property type="evidence" value="ECO:0007669"/>
    <property type="project" value="InterPro"/>
</dbReference>
<evidence type="ECO:0000256" key="1">
    <source>
        <dbReference type="ARBA" id="ARBA00010646"/>
    </source>
</evidence>
<dbReference type="Proteomes" id="UP000260758">
    <property type="component" value="Unassembled WGS sequence"/>
</dbReference>
<dbReference type="PANTHER" id="PTHR34135">
    <property type="entry name" value="LYSOZYME"/>
    <property type="match status" value="1"/>
</dbReference>
<dbReference type="EMBL" id="QSTP01000003">
    <property type="protein sequence ID" value="RGM72929.1"/>
    <property type="molecule type" value="Genomic_DNA"/>
</dbReference>
<evidence type="ECO:0000256" key="4">
    <source>
        <dbReference type="ARBA" id="ARBA00023295"/>
    </source>
</evidence>
<name>A0A3E4YDV2_9FIRM</name>
<dbReference type="SUPFAM" id="SSF51445">
    <property type="entry name" value="(Trans)glycosidases"/>
    <property type="match status" value="1"/>
</dbReference>
<gene>
    <name evidence="10" type="ORF">DW038_07465</name>
    <name evidence="9" type="ORF">DW703_05195</name>
    <name evidence="8" type="ORF">DWW89_02925</name>
    <name evidence="7" type="ORF">DXB99_04590</name>
</gene>
<dbReference type="PANTHER" id="PTHR34135:SF2">
    <property type="entry name" value="LYSOZYME"/>
    <property type="match status" value="1"/>
</dbReference>
<evidence type="ECO:0000313" key="9">
    <source>
        <dbReference type="EMBL" id="RHF05771.1"/>
    </source>
</evidence>
<dbReference type="Gene3D" id="2.10.270.10">
    <property type="entry name" value="Cholin Binding"/>
    <property type="match status" value="4"/>
</dbReference>
<reference evidence="11 12" key="1">
    <citation type="submission" date="2018-08" db="EMBL/GenBank/DDBJ databases">
        <title>A genome reference for cultivated species of the human gut microbiota.</title>
        <authorList>
            <person name="Zou Y."/>
            <person name="Xue W."/>
            <person name="Luo G."/>
        </authorList>
    </citation>
    <scope>NUCLEOTIDE SEQUENCE [LARGE SCALE GENOMIC DNA]</scope>
    <source>
        <strain evidence="8 13">AF17-27</strain>
        <strain evidence="10 14">AF39-14AC</strain>
        <strain evidence="9 12">AM26-2LB</strain>
        <strain evidence="7 11">OM07-13</strain>
    </source>
</reference>
<keyword evidence="4" id="KW-0326">Glycosidase</keyword>
<keyword evidence="2" id="KW-0677">Repeat</keyword>
<dbReference type="PROSITE" id="PS51170">
    <property type="entry name" value="CW"/>
    <property type="match status" value="8"/>
</dbReference>
<dbReference type="GO" id="GO:0016052">
    <property type="term" value="P:carbohydrate catabolic process"/>
    <property type="evidence" value="ECO:0007669"/>
    <property type="project" value="TreeGrafter"/>
</dbReference>
<evidence type="ECO:0000256" key="6">
    <source>
        <dbReference type="SAM" id="SignalP"/>
    </source>
</evidence>
<dbReference type="SMART" id="SM00641">
    <property type="entry name" value="Glyco_25"/>
    <property type="match status" value="1"/>
</dbReference>
<dbReference type="EMBL" id="QROF01000005">
    <property type="protein sequence ID" value="RHL04865.1"/>
    <property type="molecule type" value="Genomic_DNA"/>
</dbReference>
<evidence type="ECO:0000256" key="5">
    <source>
        <dbReference type="PROSITE-ProRule" id="PRU00591"/>
    </source>
</evidence>
<feature type="repeat" description="Cell wall-binding" evidence="5">
    <location>
        <begin position="417"/>
        <end position="436"/>
    </location>
</feature>
<evidence type="ECO:0000313" key="7">
    <source>
        <dbReference type="EMBL" id="RGM72929.1"/>
    </source>
</evidence>
<dbReference type="GO" id="GO:0003796">
    <property type="term" value="F:lysozyme activity"/>
    <property type="evidence" value="ECO:0007669"/>
    <property type="project" value="InterPro"/>
</dbReference>
<evidence type="ECO:0000313" key="12">
    <source>
        <dbReference type="Proteomes" id="UP000283501"/>
    </source>
</evidence>
<feature type="repeat" description="Cell wall-binding" evidence="5">
    <location>
        <begin position="477"/>
        <end position="496"/>
    </location>
</feature>
<feature type="repeat" description="Cell wall-binding" evidence="5">
    <location>
        <begin position="377"/>
        <end position="396"/>
    </location>
</feature>
<evidence type="ECO:0000256" key="3">
    <source>
        <dbReference type="ARBA" id="ARBA00022801"/>
    </source>
</evidence>
<dbReference type="EMBL" id="QSKY01000005">
    <property type="protein sequence ID" value="RHF05771.1"/>
    <property type="molecule type" value="Genomic_DNA"/>
</dbReference>
<evidence type="ECO:0000313" key="13">
    <source>
        <dbReference type="Proteomes" id="UP000283765"/>
    </source>
</evidence>
<feature type="repeat" description="Cell wall-binding" evidence="5">
    <location>
        <begin position="437"/>
        <end position="456"/>
    </location>
</feature>
<comment type="caution">
    <text evidence="7">The sequence shown here is derived from an EMBL/GenBank/DDBJ whole genome shotgun (WGS) entry which is preliminary data.</text>
</comment>
<evidence type="ECO:0000313" key="8">
    <source>
        <dbReference type="EMBL" id="RGU27838.1"/>
    </source>
</evidence>
<dbReference type="EMBL" id="QRXR01000003">
    <property type="protein sequence ID" value="RGU27838.1"/>
    <property type="molecule type" value="Genomic_DNA"/>
</dbReference>
<sequence length="517" mass="60220">MRKKVTNKTKKILGAFAVAGMLAMSVNSVQAAQEEYTAGSSMGKEYDELEQAYSDDEVLATASNQGHWEVNYAGWWYQYSDGTYPRSSWVNISNKWYYFDENGYMVTGSRNINNAWYYFDGSGEMLTGWQYYLGAWWYHKPSGAWVQSNYANGTLVGIDVSYYQKDIDWTTVKNSGINYAMLRVSRSYYSDSYHHFTDKRFNEYASNANKAGMPIGAYIYSQARNVSDAVSDARYVVSELKGYTISYPVAIDLEDSSQTDLSKAQLGAIAKAFCDEIRRYGYTPMVYCNENWYKNYIDVSQIAGEELWIARYNSHYDTNIKRGIWQCSSTTRIPGISGNVDLDFAYKNYENPITSVIGYWSLYGNDWYFIDANGQYVTGWQFINGNWYYFAGNTVMTTGWQYVNGNWYYMDASGAMKTGWQYINGKWYFFEKSGTMTMGWQYISGHWYYMDWTGMMTTGWQYIGGHWYYMDWTGIMTTGWQYIGGHWYYMNADGIMLTGRHYINKRWYYFNANGVWN</sequence>
<feature type="chain" id="PRO_5036081257" evidence="6">
    <location>
        <begin position="32"/>
        <end position="517"/>
    </location>
</feature>
<evidence type="ECO:0000313" key="14">
    <source>
        <dbReference type="Proteomes" id="UP000286181"/>
    </source>
</evidence>
<dbReference type="Proteomes" id="UP000283765">
    <property type="component" value="Unassembled WGS sequence"/>
</dbReference>
<dbReference type="Proteomes" id="UP000286181">
    <property type="component" value="Unassembled WGS sequence"/>
</dbReference>
<dbReference type="SUPFAM" id="SSF69360">
    <property type="entry name" value="Cell wall binding repeat"/>
    <property type="match status" value="2"/>
</dbReference>
<dbReference type="PROSITE" id="PS51904">
    <property type="entry name" value="GLYCOSYL_HYDROL_F25_2"/>
    <property type="match status" value="1"/>
</dbReference>
<dbReference type="RefSeq" id="WP_117718492.1">
    <property type="nucleotide sequence ID" value="NZ_QROF01000005.1"/>
</dbReference>
<dbReference type="Pfam" id="PF19127">
    <property type="entry name" value="Choline_bind_3"/>
    <property type="match status" value="3"/>
</dbReference>
<protein>
    <submittedName>
        <fullName evidence="7">Cell wall-binding protein</fullName>
    </submittedName>
</protein>
<feature type="repeat" description="Cell wall-binding" evidence="5">
    <location>
        <begin position="457"/>
        <end position="476"/>
    </location>
</feature>
<evidence type="ECO:0000313" key="10">
    <source>
        <dbReference type="EMBL" id="RHL04865.1"/>
    </source>
</evidence>
<dbReference type="Proteomes" id="UP000283501">
    <property type="component" value="Unassembled WGS sequence"/>
</dbReference>
<feature type="repeat" description="Cell wall-binding" evidence="5">
    <location>
        <begin position="86"/>
        <end position="105"/>
    </location>
</feature>
<organism evidence="7 11">
    <name type="scientific">Agathobacter rectalis</name>
    <dbReference type="NCBI Taxonomy" id="39491"/>
    <lineage>
        <taxon>Bacteria</taxon>
        <taxon>Bacillati</taxon>
        <taxon>Bacillota</taxon>
        <taxon>Clostridia</taxon>
        <taxon>Lachnospirales</taxon>
        <taxon>Lachnospiraceae</taxon>
        <taxon>Agathobacter</taxon>
    </lineage>
</organism>
<feature type="repeat" description="Cell wall-binding" evidence="5">
    <location>
        <begin position="106"/>
        <end position="125"/>
    </location>
</feature>
<feature type="repeat" description="Cell wall-binding" evidence="5">
    <location>
        <begin position="397"/>
        <end position="416"/>
    </location>
</feature>
<dbReference type="InterPro" id="IPR002053">
    <property type="entry name" value="Glyco_hydro_25"/>
</dbReference>
<evidence type="ECO:0000256" key="2">
    <source>
        <dbReference type="ARBA" id="ARBA00022737"/>
    </source>
</evidence>
<proteinExistence type="inferred from homology"/>
<dbReference type="InterPro" id="IPR017853">
    <property type="entry name" value="GH"/>
</dbReference>
<keyword evidence="6" id="KW-0732">Signal</keyword>
<evidence type="ECO:0000313" key="11">
    <source>
        <dbReference type="Proteomes" id="UP000260758"/>
    </source>
</evidence>
<dbReference type="CDD" id="cd06414">
    <property type="entry name" value="GH25_LytC-like"/>
    <property type="match status" value="1"/>
</dbReference>